<evidence type="ECO:0000313" key="1">
    <source>
        <dbReference type="EMBL" id="ANA49804.1"/>
    </source>
</evidence>
<dbReference type="Proteomes" id="UP000222339">
    <property type="component" value="Segment"/>
</dbReference>
<name>A0A160CAE5_9CAUD</name>
<protein>
    <submittedName>
        <fullName evidence="1">Uncharacterized protein</fullName>
    </submittedName>
</protein>
<accession>A0A160CAE5</accession>
<proteinExistence type="predicted"/>
<reference evidence="1 2" key="1">
    <citation type="submission" date="2016-04" db="EMBL/GenBank/DDBJ databases">
        <title>Bacteriophages with potential to inactivate Salmonella Typhimurium: use of single phage suspensions and phage cocktails.</title>
        <authorList>
            <person name="Pereira C."/>
            <person name="Moreirinha C."/>
            <person name="Santos L."/>
            <person name="Lewicka M."/>
            <person name="Almeida P."/>
            <person name="Clemente C."/>
            <person name="Cunha A."/>
            <person name="Delgadillo I."/>
            <person name="Romalde J.L."/>
            <person name="Nunes M.L."/>
            <person name="Almeida A."/>
        </authorList>
    </citation>
    <scope>NUCLEOTIDE SEQUENCE [LARGE SCALE GENOMIC DNA]</scope>
</reference>
<organism evidence="1 2">
    <name type="scientific">Salmonella phage phSE-5</name>
    <dbReference type="NCBI Taxonomy" id="1837219"/>
    <lineage>
        <taxon>Viruses</taxon>
        <taxon>Duplodnaviria</taxon>
        <taxon>Heunggongvirae</taxon>
        <taxon>Uroviricota</taxon>
        <taxon>Caudoviricetes</taxon>
        <taxon>Drexlerviridae</taxon>
        <taxon>Tempevirinae</taxon>
        <taxon>Tlsvirus</taxon>
        <taxon>Tlsvirus phSE2</taxon>
    </lineage>
</organism>
<evidence type="ECO:0000313" key="2">
    <source>
        <dbReference type="Proteomes" id="UP000222339"/>
    </source>
</evidence>
<sequence length="101" mass="11848">MKLARNAVFAVINQFDKRVMAFLHVNKNGHINPFWECEYYSDGWSRHGELSECECLRDEGSHDHWFGVEDDGNEIVMVQSHVTKASQVDFKRCREFARNVK</sequence>
<dbReference type="EMBL" id="KX015771">
    <property type="protein sequence ID" value="ANA49804.1"/>
    <property type="molecule type" value="Genomic_DNA"/>
</dbReference>